<dbReference type="SUPFAM" id="SSF51735">
    <property type="entry name" value="NAD(P)-binding Rossmann-fold domains"/>
    <property type="match status" value="1"/>
</dbReference>
<dbReference type="RefSeq" id="WP_343801928.1">
    <property type="nucleotide sequence ID" value="NZ_BAAADJ010000060.1"/>
</dbReference>
<evidence type="ECO:0000256" key="3">
    <source>
        <dbReference type="RuleBase" id="RU000363"/>
    </source>
</evidence>
<organism evidence="4 5">
    <name type="scientific">Bacillus carboniphilus</name>
    <dbReference type="NCBI Taxonomy" id="86663"/>
    <lineage>
        <taxon>Bacteria</taxon>
        <taxon>Bacillati</taxon>
        <taxon>Bacillota</taxon>
        <taxon>Bacilli</taxon>
        <taxon>Bacillales</taxon>
        <taxon>Bacillaceae</taxon>
        <taxon>Bacillus</taxon>
    </lineage>
</organism>
<dbReference type="PANTHER" id="PTHR44196">
    <property type="entry name" value="DEHYDROGENASE/REDUCTASE SDR FAMILY MEMBER 7B"/>
    <property type="match status" value="1"/>
</dbReference>
<accession>A0ABN0WM91</accession>
<proteinExistence type="inferred from homology"/>
<dbReference type="EMBL" id="BAAADJ010000060">
    <property type="protein sequence ID" value="GAA0341634.1"/>
    <property type="molecule type" value="Genomic_DNA"/>
</dbReference>
<dbReference type="InterPro" id="IPR020904">
    <property type="entry name" value="Sc_DH/Rdtase_CS"/>
</dbReference>
<dbReference type="Proteomes" id="UP001500782">
    <property type="component" value="Unassembled WGS sequence"/>
</dbReference>
<sequence length="224" mass="25148">MRAVLITGGGTGLGKELAHLFARQSFKVLLCGRKEEPLMEVKAEIEKLGGTADAFTLDVTNYEEMKSTLNQIRMENLEIIVNNAGIGIFGSFENMPLSQFEDMMRVNYFGPLYLCKMVIPHLLKKNKGIIINIISTAGLHGKANEAGYCASKFALRGLGESLQKEYEGRLRVVNVFMGGMNTPFWEDSTHVSDPSQLMNPRDIAELIFTQYEHKEEVKIERKKP</sequence>
<comment type="caution">
    <text evidence="4">The sequence shown here is derived from an EMBL/GenBank/DDBJ whole genome shotgun (WGS) entry which is preliminary data.</text>
</comment>
<protein>
    <submittedName>
        <fullName evidence="4">3-ketoacyl-ACP reductase</fullName>
    </submittedName>
</protein>
<name>A0ABN0WM91_9BACI</name>
<evidence type="ECO:0000313" key="4">
    <source>
        <dbReference type="EMBL" id="GAA0341634.1"/>
    </source>
</evidence>
<keyword evidence="5" id="KW-1185">Reference proteome</keyword>
<dbReference type="Pfam" id="PF00106">
    <property type="entry name" value="adh_short"/>
    <property type="match status" value="1"/>
</dbReference>
<dbReference type="Gene3D" id="3.40.50.720">
    <property type="entry name" value="NAD(P)-binding Rossmann-like Domain"/>
    <property type="match status" value="1"/>
</dbReference>
<dbReference type="PROSITE" id="PS00061">
    <property type="entry name" value="ADH_SHORT"/>
    <property type="match status" value="1"/>
</dbReference>
<keyword evidence="2" id="KW-0560">Oxidoreductase</keyword>
<dbReference type="InterPro" id="IPR002347">
    <property type="entry name" value="SDR_fam"/>
</dbReference>
<evidence type="ECO:0000313" key="5">
    <source>
        <dbReference type="Proteomes" id="UP001500782"/>
    </source>
</evidence>
<reference evidence="4 5" key="1">
    <citation type="journal article" date="2019" name="Int. J. Syst. Evol. Microbiol.">
        <title>The Global Catalogue of Microorganisms (GCM) 10K type strain sequencing project: providing services to taxonomists for standard genome sequencing and annotation.</title>
        <authorList>
            <consortium name="The Broad Institute Genomics Platform"/>
            <consortium name="The Broad Institute Genome Sequencing Center for Infectious Disease"/>
            <person name="Wu L."/>
            <person name="Ma J."/>
        </authorList>
    </citation>
    <scope>NUCLEOTIDE SEQUENCE [LARGE SCALE GENOMIC DNA]</scope>
    <source>
        <strain evidence="4 5">JCM 9731</strain>
    </source>
</reference>
<evidence type="ECO:0000256" key="2">
    <source>
        <dbReference type="ARBA" id="ARBA00023002"/>
    </source>
</evidence>
<dbReference type="PRINTS" id="PR00080">
    <property type="entry name" value="SDRFAMILY"/>
</dbReference>
<dbReference type="InterPro" id="IPR036291">
    <property type="entry name" value="NAD(P)-bd_dom_sf"/>
</dbReference>
<evidence type="ECO:0000256" key="1">
    <source>
        <dbReference type="ARBA" id="ARBA00006484"/>
    </source>
</evidence>
<comment type="similarity">
    <text evidence="1 3">Belongs to the short-chain dehydrogenases/reductases (SDR) family.</text>
</comment>
<gene>
    <name evidence="4" type="ORF">GCM10008967_35020</name>
</gene>
<dbReference type="PRINTS" id="PR00081">
    <property type="entry name" value="GDHRDH"/>
</dbReference>
<dbReference type="PANTHER" id="PTHR44196:SF1">
    <property type="entry name" value="DEHYDROGENASE_REDUCTASE SDR FAMILY MEMBER 7B"/>
    <property type="match status" value="1"/>
</dbReference>